<protein>
    <submittedName>
        <fullName evidence="2">OLC1v1012682C1</fullName>
    </submittedName>
</protein>
<dbReference type="Proteomes" id="UP001161247">
    <property type="component" value="Chromosome 7"/>
</dbReference>
<dbReference type="AlphaFoldDB" id="A0AAV1DYD8"/>
<organism evidence="2 3">
    <name type="scientific">Oldenlandia corymbosa var. corymbosa</name>
    <dbReference type="NCBI Taxonomy" id="529605"/>
    <lineage>
        <taxon>Eukaryota</taxon>
        <taxon>Viridiplantae</taxon>
        <taxon>Streptophyta</taxon>
        <taxon>Embryophyta</taxon>
        <taxon>Tracheophyta</taxon>
        <taxon>Spermatophyta</taxon>
        <taxon>Magnoliopsida</taxon>
        <taxon>eudicotyledons</taxon>
        <taxon>Gunneridae</taxon>
        <taxon>Pentapetalae</taxon>
        <taxon>asterids</taxon>
        <taxon>lamiids</taxon>
        <taxon>Gentianales</taxon>
        <taxon>Rubiaceae</taxon>
        <taxon>Rubioideae</taxon>
        <taxon>Spermacoceae</taxon>
        <taxon>Hedyotis-Oldenlandia complex</taxon>
        <taxon>Oldenlandia</taxon>
    </lineage>
</organism>
<gene>
    <name evidence="2" type="ORF">OLC1_LOCUS19492</name>
</gene>
<evidence type="ECO:0000256" key="1">
    <source>
        <dbReference type="SAM" id="MobiDB-lite"/>
    </source>
</evidence>
<proteinExistence type="predicted"/>
<reference evidence="2" key="1">
    <citation type="submission" date="2023-03" db="EMBL/GenBank/DDBJ databases">
        <authorList>
            <person name="Julca I."/>
        </authorList>
    </citation>
    <scope>NUCLEOTIDE SEQUENCE</scope>
</reference>
<dbReference type="EMBL" id="OX459124">
    <property type="protein sequence ID" value="CAI9112262.1"/>
    <property type="molecule type" value="Genomic_DNA"/>
</dbReference>
<feature type="compositionally biased region" description="Basic and acidic residues" evidence="1">
    <location>
        <begin position="462"/>
        <end position="473"/>
    </location>
</feature>
<evidence type="ECO:0000313" key="2">
    <source>
        <dbReference type="EMBL" id="CAI9112262.1"/>
    </source>
</evidence>
<accession>A0AAV1DYD8</accession>
<name>A0AAV1DYD8_OLDCO</name>
<evidence type="ECO:0000313" key="3">
    <source>
        <dbReference type="Proteomes" id="UP001161247"/>
    </source>
</evidence>
<keyword evidence="3" id="KW-1185">Reference proteome</keyword>
<feature type="compositionally biased region" description="Acidic residues" evidence="1">
    <location>
        <begin position="433"/>
        <end position="461"/>
    </location>
</feature>
<feature type="compositionally biased region" description="Polar residues" evidence="1">
    <location>
        <begin position="474"/>
        <end position="487"/>
    </location>
</feature>
<sequence>MVRDFEGKTIEDFASSIDSVDKVENIRTRCDLPLDLEDKALLRNKRANSLPEGRITVYDRFIHLGLRLPLFPLFEEIVQHYKTPLARFTPNLITFVLGFMKRRLRSGIKKMVEASGGSSEWKPDFLFVRAPKNYCLLWNHQETEGLGVIKDDWTQEDDDCIEELDADMKKILEYSKMRMYLSPHPSKKKKGIVKTCDKVKSKKARTDAPPKETMAPVEEIVPLATETLKNPPPETRPSFVPPGSEKGKGLLKGEAIILPPQLFEGGPSVAVHTFSNPPSIECPVLKEFAAQLNKADNLRLMKSFASLHISKEELHQWCAAFMYKMLSIGGMAAALEEMTLVATKCGAHRVGVAGLKRLDQDRPINAKWFKQVLMKDPKKTMHEAIVKVLTKLSLEQLPLWEALTGALAKMSSPADIASFPCDVPTILARGPSEEDSTPDVPDEYMDIELEDADKDTEEDVVDTDHSGALRNAEDASQNPSKDPSSWQ</sequence>
<feature type="region of interest" description="Disordered" evidence="1">
    <location>
        <begin position="427"/>
        <end position="487"/>
    </location>
</feature>